<dbReference type="CDD" id="cd00609">
    <property type="entry name" value="AAT_like"/>
    <property type="match status" value="1"/>
</dbReference>
<evidence type="ECO:0000256" key="4">
    <source>
        <dbReference type="ARBA" id="ARBA00022898"/>
    </source>
</evidence>
<sequence>MSDTPPHPPIHLALNENPFGPSPLSVAAIKADLAGLARYTGHDVDELTAAIAARESIAADQIVLGENLNVLGLYLSAYGGPGGAFVYSEPGYTALVDAVAPAGGTVIGVPLNDRLENDLPALAAAVDRSTRAVYLVNPHNPSGTVSDASLFIEAVRELSTRALVIVDEAYLEFTPDFETRTVAPLVRAGANVAVFRTFSKIHGLASLAIGYTLSPKPLAASLKQMGIGAFFGLNRLSLVAASASLGDRDYVTAVHAKVAAEREAWHALLRERKRRFSASQANFVFFDCGRPHAEAATMLAARGIIIGRAQPHYETWLRVSIGLPEENAAARQAVADLLPPM</sequence>
<dbReference type="GO" id="GO:0008483">
    <property type="term" value="F:transaminase activity"/>
    <property type="evidence" value="ECO:0007669"/>
    <property type="project" value="UniProtKB-KW"/>
</dbReference>
<protein>
    <submittedName>
        <fullName evidence="7">Histidinol-phosphate aminotransferase family protein</fullName>
    </submittedName>
</protein>
<organism evidence="7 8">
    <name type="scientific">Bradyrhizobium ontarionense</name>
    <dbReference type="NCBI Taxonomy" id="2898149"/>
    <lineage>
        <taxon>Bacteria</taxon>
        <taxon>Pseudomonadati</taxon>
        <taxon>Pseudomonadota</taxon>
        <taxon>Alphaproteobacteria</taxon>
        <taxon>Hyphomicrobiales</taxon>
        <taxon>Nitrobacteraceae</taxon>
        <taxon>Bradyrhizobium</taxon>
    </lineage>
</organism>
<dbReference type="Pfam" id="PF00155">
    <property type="entry name" value="Aminotran_1_2"/>
    <property type="match status" value="1"/>
</dbReference>
<dbReference type="PANTHER" id="PTHR43643">
    <property type="entry name" value="HISTIDINOL-PHOSPHATE AMINOTRANSFERASE 2"/>
    <property type="match status" value="1"/>
</dbReference>
<comment type="pathway">
    <text evidence="5">Amino-acid biosynthesis.</text>
</comment>
<evidence type="ECO:0000256" key="3">
    <source>
        <dbReference type="ARBA" id="ARBA00022679"/>
    </source>
</evidence>
<keyword evidence="8" id="KW-1185">Reference proteome</keyword>
<keyword evidence="2 7" id="KW-0032">Aminotransferase</keyword>
<accession>A0ABY3RLB9</accession>
<keyword evidence="4" id="KW-0663">Pyridoxal phosphate</keyword>
<proteinExistence type="inferred from homology"/>
<reference evidence="7" key="1">
    <citation type="journal article" date="2024" name="Antonie Van Leeuwenhoek">
        <title>Bradyrhizobium ontarionense sp. nov., a novel bacterial symbiont isolated from Aeschynomene indica (Indian jointvetch), harbours photosynthesis, nitrogen fixation and nitrous oxide (N2O) reductase genes.</title>
        <authorList>
            <person name="Bromfield E.S.P."/>
            <person name="Cloutier S."/>
        </authorList>
    </citation>
    <scope>NUCLEOTIDE SEQUENCE</scope>
    <source>
        <strain evidence="7">A19</strain>
    </source>
</reference>
<name>A0ABY3RLB9_9BRAD</name>
<dbReference type="InterPro" id="IPR050106">
    <property type="entry name" value="HistidinolP_aminotransfase"/>
</dbReference>
<evidence type="ECO:0000256" key="1">
    <source>
        <dbReference type="ARBA" id="ARBA00007970"/>
    </source>
</evidence>
<dbReference type="EMBL" id="CP088156">
    <property type="protein sequence ID" value="UFZ08199.1"/>
    <property type="molecule type" value="Genomic_DNA"/>
</dbReference>
<dbReference type="SUPFAM" id="SSF53383">
    <property type="entry name" value="PLP-dependent transferases"/>
    <property type="match status" value="1"/>
</dbReference>
<dbReference type="InterPro" id="IPR015422">
    <property type="entry name" value="PyrdxlP-dep_Trfase_small"/>
</dbReference>
<comment type="similarity">
    <text evidence="1">Belongs to the class-II pyridoxal-phosphate-dependent aminotransferase family. Histidinol-phosphate aminotransferase subfamily.</text>
</comment>
<dbReference type="InterPro" id="IPR015424">
    <property type="entry name" value="PyrdxlP-dep_Trfase"/>
</dbReference>
<evidence type="ECO:0000256" key="5">
    <source>
        <dbReference type="ARBA" id="ARBA00029440"/>
    </source>
</evidence>
<gene>
    <name evidence="7" type="ORF">LQG66_00540</name>
</gene>
<evidence type="ECO:0000259" key="6">
    <source>
        <dbReference type="Pfam" id="PF00155"/>
    </source>
</evidence>
<dbReference type="Gene3D" id="3.40.640.10">
    <property type="entry name" value="Type I PLP-dependent aspartate aminotransferase-like (Major domain)"/>
    <property type="match status" value="1"/>
</dbReference>
<dbReference type="Proteomes" id="UP001431010">
    <property type="component" value="Chromosome"/>
</dbReference>
<dbReference type="InterPro" id="IPR004839">
    <property type="entry name" value="Aminotransferase_I/II_large"/>
</dbReference>
<keyword evidence="3" id="KW-0808">Transferase</keyword>
<dbReference type="InterPro" id="IPR015421">
    <property type="entry name" value="PyrdxlP-dep_Trfase_major"/>
</dbReference>
<feature type="domain" description="Aminotransferase class I/classII large" evidence="6">
    <location>
        <begin position="10"/>
        <end position="327"/>
    </location>
</feature>
<dbReference type="PANTHER" id="PTHR43643:SF3">
    <property type="entry name" value="HISTIDINOL-PHOSPHATE AMINOTRANSFERASE"/>
    <property type="match status" value="1"/>
</dbReference>
<evidence type="ECO:0000256" key="2">
    <source>
        <dbReference type="ARBA" id="ARBA00022576"/>
    </source>
</evidence>
<evidence type="ECO:0000313" key="7">
    <source>
        <dbReference type="EMBL" id="UFZ08199.1"/>
    </source>
</evidence>
<evidence type="ECO:0000313" key="8">
    <source>
        <dbReference type="Proteomes" id="UP001431010"/>
    </source>
</evidence>
<dbReference type="RefSeq" id="WP_231327648.1">
    <property type="nucleotide sequence ID" value="NZ_CP088156.1"/>
</dbReference>
<dbReference type="Gene3D" id="3.90.1150.10">
    <property type="entry name" value="Aspartate Aminotransferase, domain 1"/>
    <property type="match status" value="1"/>
</dbReference>